<protein>
    <submittedName>
        <fullName evidence="3">Uncharacterized protein</fullName>
    </submittedName>
</protein>
<feature type="signal peptide" evidence="2">
    <location>
        <begin position="1"/>
        <end position="18"/>
    </location>
</feature>
<evidence type="ECO:0000313" key="3">
    <source>
        <dbReference type="EMBL" id="MBO8436645.1"/>
    </source>
</evidence>
<gene>
    <name evidence="3" type="ORF">IAA97_06670</name>
</gene>
<feature type="transmembrane region" description="Helical" evidence="1">
    <location>
        <begin position="227"/>
        <end position="242"/>
    </location>
</feature>
<keyword evidence="2" id="KW-0732">Signal</keyword>
<evidence type="ECO:0000313" key="4">
    <source>
        <dbReference type="Proteomes" id="UP000823615"/>
    </source>
</evidence>
<reference evidence="3" key="1">
    <citation type="submission" date="2020-10" db="EMBL/GenBank/DDBJ databases">
        <authorList>
            <person name="Gilroy R."/>
        </authorList>
    </citation>
    <scope>NUCLEOTIDE SEQUENCE</scope>
    <source>
        <strain evidence="3">7293</strain>
    </source>
</reference>
<proteinExistence type="predicted"/>
<sequence>MKRKLLLLLLIIPLLLNACVTQSGSMIEPKDRTASLLEALAENPTGKVKETKTEIVLPTPETVREKNASAVDNASPRKDETTEVPADEIIVEAEVSEEPEPIVSVPERSEEEQVGAVFEFTEPEVPYVPVPETPDDGNLVPVSGSVEDTEPMIYPPYIETKYMEEPMAPWMGRLMVILVVVIILFTATSAIRSAYRAPLSRVVSLAIALLITAFSWVLSYIIAGPSLLYLIYLALLLTYFLLRSKRRNRDSQ</sequence>
<feature type="transmembrane region" description="Helical" evidence="1">
    <location>
        <begin position="170"/>
        <end position="190"/>
    </location>
</feature>
<accession>A0A9D9E2C5</accession>
<dbReference type="EMBL" id="JADIMT010000075">
    <property type="protein sequence ID" value="MBO8436645.1"/>
    <property type="molecule type" value="Genomic_DNA"/>
</dbReference>
<comment type="caution">
    <text evidence="3">The sequence shown here is derived from an EMBL/GenBank/DDBJ whole genome shotgun (WGS) entry which is preliminary data.</text>
</comment>
<evidence type="ECO:0000256" key="2">
    <source>
        <dbReference type="SAM" id="SignalP"/>
    </source>
</evidence>
<keyword evidence="1" id="KW-0812">Transmembrane</keyword>
<evidence type="ECO:0000256" key="1">
    <source>
        <dbReference type="SAM" id="Phobius"/>
    </source>
</evidence>
<reference evidence="3" key="2">
    <citation type="journal article" date="2021" name="PeerJ">
        <title>Extensive microbial diversity within the chicken gut microbiome revealed by metagenomics and culture.</title>
        <authorList>
            <person name="Gilroy R."/>
            <person name="Ravi A."/>
            <person name="Getino M."/>
            <person name="Pursley I."/>
            <person name="Horton D.L."/>
            <person name="Alikhan N.F."/>
            <person name="Baker D."/>
            <person name="Gharbi K."/>
            <person name="Hall N."/>
            <person name="Watson M."/>
            <person name="Adriaenssens E.M."/>
            <person name="Foster-Nyarko E."/>
            <person name="Jarju S."/>
            <person name="Secka A."/>
            <person name="Antonio M."/>
            <person name="Oren A."/>
            <person name="Chaudhuri R.R."/>
            <person name="La Ragione R."/>
            <person name="Hildebrand F."/>
            <person name="Pallen M.J."/>
        </authorList>
    </citation>
    <scope>NUCLEOTIDE SEQUENCE</scope>
    <source>
        <strain evidence="3">7293</strain>
    </source>
</reference>
<organism evidence="3 4">
    <name type="scientific">Candidatus Ornithospirochaeta stercoripullorum</name>
    <dbReference type="NCBI Taxonomy" id="2840899"/>
    <lineage>
        <taxon>Bacteria</taxon>
        <taxon>Pseudomonadati</taxon>
        <taxon>Spirochaetota</taxon>
        <taxon>Spirochaetia</taxon>
        <taxon>Spirochaetales</taxon>
        <taxon>Spirochaetaceae</taxon>
        <taxon>Spirochaetaceae incertae sedis</taxon>
        <taxon>Candidatus Ornithospirochaeta</taxon>
    </lineage>
</organism>
<feature type="chain" id="PRO_5039571830" evidence="2">
    <location>
        <begin position="19"/>
        <end position="252"/>
    </location>
</feature>
<name>A0A9D9E2C5_9SPIO</name>
<dbReference type="Proteomes" id="UP000823615">
    <property type="component" value="Unassembled WGS sequence"/>
</dbReference>
<keyword evidence="1" id="KW-0472">Membrane</keyword>
<dbReference type="AlphaFoldDB" id="A0A9D9E2C5"/>
<keyword evidence="1" id="KW-1133">Transmembrane helix</keyword>
<feature type="transmembrane region" description="Helical" evidence="1">
    <location>
        <begin position="202"/>
        <end position="221"/>
    </location>
</feature>